<evidence type="ECO:0000313" key="2">
    <source>
        <dbReference type="EMBL" id="TCL55492.1"/>
    </source>
</evidence>
<dbReference type="AlphaFoldDB" id="A0A4V2QB89"/>
<accession>A0A4V2QB89</accession>
<dbReference type="OrthoDB" id="9780216at2"/>
<keyword evidence="1" id="KW-0446">Lipid-binding</keyword>
<reference evidence="2 3" key="1">
    <citation type="submission" date="2019-03" db="EMBL/GenBank/DDBJ databases">
        <title>Genomic Encyclopedia of Type Strains, Phase IV (KMG-IV): sequencing the most valuable type-strain genomes for metagenomic binning, comparative biology and taxonomic classification.</title>
        <authorList>
            <person name="Goeker M."/>
        </authorList>
    </citation>
    <scope>NUCLEOTIDE SEQUENCE [LARGE SCALE GENOMIC DNA]</scope>
    <source>
        <strain evidence="2 3">DSM 100451</strain>
    </source>
</reference>
<protein>
    <submittedName>
        <fullName evidence="2">DegV family protein with EDD domain</fullName>
    </submittedName>
</protein>
<dbReference type="GO" id="GO:0008289">
    <property type="term" value="F:lipid binding"/>
    <property type="evidence" value="ECO:0007669"/>
    <property type="project" value="UniProtKB-KW"/>
</dbReference>
<organism evidence="2 3">
    <name type="scientific">Allofournierella massiliensis</name>
    <dbReference type="NCBI Taxonomy" id="1650663"/>
    <lineage>
        <taxon>Bacteria</taxon>
        <taxon>Bacillati</taxon>
        <taxon>Bacillota</taxon>
        <taxon>Clostridia</taxon>
        <taxon>Eubacteriales</taxon>
        <taxon>Oscillospiraceae</taxon>
        <taxon>Allofournierella</taxon>
    </lineage>
</organism>
<proteinExistence type="predicted"/>
<dbReference type="Gene3D" id="3.30.1180.10">
    <property type="match status" value="1"/>
</dbReference>
<name>A0A4V2QB89_9FIRM</name>
<dbReference type="SUPFAM" id="SSF82549">
    <property type="entry name" value="DAK1/DegV-like"/>
    <property type="match status" value="1"/>
</dbReference>
<dbReference type="Gene3D" id="3.40.50.10170">
    <property type="match status" value="1"/>
</dbReference>
<evidence type="ECO:0000313" key="3">
    <source>
        <dbReference type="Proteomes" id="UP000295184"/>
    </source>
</evidence>
<sequence length="283" mass="30575">MLRILTDSTADLPAALAQRMQMEIIPLQVTFENGETYRDGLDLSPDEFYERLSECHKLPSTSQPSPEAFEKAFQDAQDAGDEVIAILLSSKISGTYQSAQIAASLVDHDKIYLIDGLSATLGNQLLVRLAAELRDEGRPAGEIVSILEEEKHKVRLLAVVDDLKYFRKGGRLSGAEAFAGTLLGIKPVVGMKDGHVSLVGKARGLPGAYVALFKQLDQDGGLDPDKRYLVGYTAHHRAMEPIQKYLIGNLHLPAAEVFHIGPVIGTHAGPGAAGIAYFAKGED</sequence>
<dbReference type="Pfam" id="PF02645">
    <property type="entry name" value="DegV"/>
    <property type="match status" value="1"/>
</dbReference>
<dbReference type="EMBL" id="SLUM01000016">
    <property type="protein sequence ID" value="TCL55492.1"/>
    <property type="molecule type" value="Genomic_DNA"/>
</dbReference>
<dbReference type="InterPro" id="IPR050270">
    <property type="entry name" value="DegV_domain_contain"/>
</dbReference>
<dbReference type="InterPro" id="IPR043168">
    <property type="entry name" value="DegV_C"/>
</dbReference>
<dbReference type="RefSeq" id="WP_058967203.1">
    <property type="nucleotide sequence ID" value="NZ_CABKVM010000019.1"/>
</dbReference>
<gene>
    <name evidence="2" type="ORF">EDD77_1163</name>
</gene>
<comment type="caution">
    <text evidence="2">The sequence shown here is derived from an EMBL/GenBank/DDBJ whole genome shotgun (WGS) entry which is preliminary data.</text>
</comment>
<dbReference type="Proteomes" id="UP000295184">
    <property type="component" value="Unassembled WGS sequence"/>
</dbReference>
<dbReference type="NCBIfam" id="TIGR00762">
    <property type="entry name" value="DegV"/>
    <property type="match status" value="1"/>
</dbReference>
<dbReference type="STRING" id="1650663.GCA_001486665_03625"/>
<dbReference type="PROSITE" id="PS51482">
    <property type="entry name" value="DEGV"/>
    <property type="match status" value="1"/>
</dbReference>
<dbReference type="PANTHER" id="PTHR33434">
    <property type="entry name" value="DEGV DOMAIN-CONTAINING PROTEIN DR_1986-RELATED"/>
    <property type="match status" value="1"/>
</dbReference>
<dbReference type="PANTHER" id="PTHR33434:SF2">
    <property type="entry name" value="FATTY ACID-BINDING PROTEIN TM_1468"/>
    <property type="match status" value="1"/>
</dbReference>
<dbReference type="InterPro" id="IPR003797">
    <property type="entry name" value="DegV"/>
</dbReference>
<evidence type="ECO:0000256" key="1">
    <source>
        <dbReference type="ARBA" id="ARBA00023121"/>
    </source>
</evidence>